<sequence>MIVNFTMCRNRNKHLGDKVLTESALKSGTVLTSSGTGQMIRIPATQNIIGTLPGGKQVQYVRLVSTANSSTANVVSHTKPRTTTVFPVNAVTGVSAPKPVAITTVRNQPQALKVVPIAPATSAIRTARHTHNIGKECIREEKLKPEPSMAGI</sequence>
<comment type="caution">
    <text evidence="1">The sequence shown here is derived from an EMBL/GenBank/DDBJ whole genome shotgun (WGS) entry which is preliminary data.</text>
</comment>
<gene>
    <name evidence="1" type="ORF">TPAB3V08_LOCUS5252</name>
</gene>
<evidence type="ECO:0000313" key="2">
    <source>
        <dbReference type="Proteomes" id="UP001153148"/>
    </source>
</evidence>
<name>A0ABN7NS49_TIMPD</name>
<evidence type="ECO:0000313" key="1">
    <source>
        <dbReference type="EMBL" id="CAG2058280.1"/>
    </source>
</evidence>
<reference evidence="1" key="1">
    <citation type="submission" date="2021-03" db="EMBL/GenBank/DDBJ databases">
        <authorList>
            <person name="Tran Van P."/>
        </authorList>
    </citation>
    <scope>NUCLEOTIDE SEQUENCE</scope>
</reference>
<dbReference type="EMBL" id="CAJPIN010006967">
    <property type="protein sequence ID" value="CAG2058280.1"/>
    <property type="molecule type" value="Genomic_DNA"/>
</dbReference>
<protein>
    <submittedName>
        <fullName evidence="1">Uncharacterized protein</fullName>
    </submittedName>
</protein>
<proteinExistence type="predicted"/>
<keyword evidence="2" id="KW-1185">Reference proteome</keyword>
<dbReference type="Proteomes" id="UP001153148">
    <property type="component" value="Unassembled WGS sequence"/>
</dbReference>
<accession>A0ABN7NS49</accession>
<organism evidence="1 2">
    <name type="scientific">Timema podura</name>
    <name type="common">Walking stick</name>
    <dbReference type="NCBI Taxonomy" id="61482"/>
    <lineage>
        <taxon>Eukaryota</taxon>
        <taxon>Metazoa</taxon>
        <taxon>Ecdysozoa</taxon>
        <taxon>Arthropoda</taxon>
        <taxon>Hexapoda</taxon>
        <taxon>Insecta</taxon>
        <taxon>Pterygota</taxon>
        <taxon>Neoptera</taxon>
        <taxon>Polyneoptera</taxon>
        <taxon>Phasmatodea</taxon>
        <taxon>Timematodea</taxon>
        <taxon>Timematoidea</taxon>
        <taxon>Timematidae</taxon>
        <taxon>Timema</taxon>
    </lineage>
</organism>